<dbReference type="GO" id="GO:0008504">
    <property type="term" value="F:monoamine transmembrane transporter activity"/>
    <property type="evidence" value="ECO:0007669"/>
    <property type="project" value="UniProtKB-ARBA"/>
</dbReference>
<evidence type="ECO:0000313" key="19">
    <source>
        <dbReference type="Proteomes" id="UP000242188"/>
    </source>
</evidence>
<feature type="transmembrane region" description="Helical" evidence="17">
    <location>
        <begin position="289"/>
        <end position="310"/>
    </location>
</feature>
<dbReference type="GO" id="GO:0006865">
    <property type="term" value="P:amino acid transport"/>
    <property type="evidence" value="ECO:0007669"/>
    <property type="project" value="TreeGrafter"/>
</dbReference>
<evidence type="ECO:0000256" key="11">
    <source>
        <dbReference type="ARBA" id="ARBA00023157"/>
    </source>
</evidence>
<dbReference type="InterPro" id="IPR000175">
    <property type="entry name" value="Na/ntran_symport"/>
</dbReference>
<feature type="binding site" evidence="13">
    <location>
        <position position="609"/>
    </location>
    <ligand>
        <name>Na(+)</name>
        <dbReference type="ChEBI" id="CHEBI:29101"/>
        <label>1</label>
    </ligand>
</feature>
<dbReference type="OrthoDB" id="6581954at2759"/>
<accession>A0A210QQ43</accession>
<keyword evidence="6" id="KW-0532">Neurotransmitter transport</keyword>
<evidence type="ECO:0000256" key="5">
    <source>
        <dbReference type="ARBA" id="ARBA00022723"/>
    </source>
</evidence>
<evidence type="ECO:0000256" key="3">
    <source>
        <dbReference type="ARBA" id="ARBA00022475"/>
    </source>
</evidence>
<feature type="binding site" evidence="13">
    <location>
        <position position="613"/>
    </location>
    <ligand>
        <name>Na(+)</name>
        <dbReference type="ChEBI" id="CHEBI:29101"/>
        <label>1</label>
    </ligand>
</feature>
<keyword evidence="10 17" id="KW-0472">Membrane</keyword>
<evidence type="ECO:0000256" key="7">
    <source>
        <dbReference type="ARBA" id="ARBA00022847"/>
    </source>
</evidence>
<comment type="similarity">
    <text evidence="15">Belongs to the sodium:neurotransmitter symporter (SNF) (TC 2.A.22) family.</text>
</comment>
<evidence type="ECO:0000256" key="13">
    <source>
        <dbReference type="PIRSR" id="PIRSR600175-1"/>
    </source>
</evidence>
<feature type="disulfide bond" evidence="14">
    <location>
        <begin position="370"/>
        <end position="379"/>
    </location>
</feature>
<feature type="binding site" evidence="13">
    <location>
        <position position="544"/>
    </location>
    <ligand>
        <name>Na(+)</name>
        <dbReference type="ChEBI" id="CHEBI:29101"/>
        <label>1</label>
    </ligand>
</feature>
<feature type="binding site" evidence="13">
    <location>
        <position position="265"/>
    </location>
    <ligand>
        <name>Na(+)</name>
        <dbReference type="ChEBI" id="CHEBI:29101"/>
        <label>1</label>
    </ligand>
</feature>
<dbReference type="PANTHER" id="PTHR11616">
    <property type="entry name" value="SODIUM/CHLORIDE DEPENDENT TRANSPORTER"/>
    <property type="match status" value="1"/>
</dbReference>
<feature type="transmembrane region" description="Helical" evidence="17">
    <location>
        <begin position="501"/>
        <end position="526"/>
    </location>
</feature>
<keyword evidence="12" id="KW-0325">Glycoprotein</keyword>
<evidence type="ECO:0000256" key="6">
    <source>
        <dbReference type="ARBA" id="ARBA00022775"/>
    </source>
</evidence>
<feature type="transmembrane region" description="Helical" evidence="17">
    <location>
        <begin position="456"/>
        <end position="481"/>
    </location>
</feature>
<evidence type="ECO:0000313" key="18">
    <source>
        <dbReference type="EMBL" id="OWF50839.1"/>
    </source>
</evidence>
<keyword evidence="8 17" id="KW-1133">Transmembrane helix</keyword>
<dbReference type="PROSITE" id="PS00610">
    <property type="entry name" value="NA_NEUROTRAN_SYMP_1"/>
    <property type="match status" value="1"/>
</dbReference>
<feature type="transmembrane region" description="Helical" evidence="17">
    <location>
        <begin position="583"/>
        <end position="607"/>
    </location>
</feature>
<comment type="subcellular location">
    <subcellularLocation>
        <location evidence="1">Cell membrane</location>
        <topology evidence="1">Multi-pass membrane protein</topology>
    </subcellularLocation>
</comment>
<keyword evidence="19" id="KW-1185">Reference proteome</keyword>
<feature type="compositionally biased region" description="Basic and acidic residues" evidence="16">
    <location>
        <begin position="212"/>
        <end position="222"/>
    </location>
</feature>
<keyword evidence="7 15" id="KW-0769">Symport</keyword>
<feature type="binding site" evidence="13">
    <location>
        <position position="512"/>
    </location>
    <ligand>
        <name>Na(+)</name>
        <dbReference type="ChEBI" id="CHEBI:29101"/>
        <label>1</label>
    </ligand>
</feature>
<dbReference type="PROSITE" id="PS50267">
    <property type="entry name" value="NA_NEUROTRAN_SYMP_3"/>
    <property type="match status" value="1"/>
</dbReference>
<feature type="region of interest" description="Disordered" evidence="16">
    <location>
        <begin position="138"/>
        <end position="223"/>
    </location>
</feature>
<dbReference type="GO" id="GO:0005886">
    <property type="term" value="C:plasma membrane"/>
    <property type="evidence" value="ECO:0007669"/>
    <property type="project" value="UniProtKB-SubCell"/>
</dbReference>
<keyword evidence="11 14" id="KW-1015">Disulfide bond</keyword>
<dbReference type="PANTHER" id="PTHR11616:SF320">
    <property type="entry name" value="SODIUM-DEPENDENT NORADRENALINE TRANSPORTER"/>
    <property type="match status" value="1"/>
</dbReference>
<feature type="compositionally biased region" description="Polar residues" evidence="16">
    <location>
        <begin position="184"/>
        <end position="193"/>
    </location>
</feature>
<evidence type="ECO:0000256" key="10">
    <source>
        <dbReference type="ARBA" id="ARBA00023136"/>
    </source>
</evidence>
<dbReference type="PROSITE" id="PS00754">
    <property type="entry name" value="NA_NEUROTRAN_SYMP_2"/>
    <property type="match status" value="1"/>
</dbReference>
<evidence type="ECO:0000256" key="8">
    <source>
        <dbReference type="ARBA" id="ARBA00022989"/>
    </source>
</evidence>
<keyword evidence="2 15" id="KW-0813">Transport</keyword>
<feature type="transmembrane region" description="Helical" evidence="17">
    <location>
        <begin position="427"/>
        <end position="444"/>
    </location>
</feature>
<dbReference type="GO" id="GO:0006836">
    <property type="term" value="P:neurotransmitter transport"/>
    <property type="evidence" value="ECO:0007669"/>
    <property type="project" value="UniProtKB-KW"/>
</dbReference>
<name>A0A210QQ43_MIZYE</name>
<feature type="transmembrane region" description="Helical" evidence="17">
    <location>
        <begin position="641"/>
        <end position="666"/>
    </location>
</feature>
<protein>
    <recommendedName>
        <fullName evidence="15">Transporter</fullName>
    </recommendedName>
</protein>
<feature type="binding site" evidence="13">
    <location>
        <position position="612"/>
    </location>
    <ligand>
        <name>Na(+)</name>
        <dbReference type="ChEBI" id="CHEBI:29101"/>
        <label>1</label>
    </ligand>
</feature>
<reference evidence="18 19" key="1">
    <citation type="journal article" date="2017" name="Nat. Ecol. Evol.">
        <title>Scallop genome provides insights into evolution of bilaterian karyotype and development.</title>
        <authorList>
            <person name="Wang S."/>
            <person name="Zhang J."/>
            <person name="Jiao W."/>
            <person name="Li J."/>
            <person name="Xun X."/>
            <person name="Sun Y."/>
            <person name="Guo X."/>
            <person name="Huan P."/>
            <person name="Dong B."/>
            <person name="Zhang L."/>
            <person name="Hu X."/>
            <person name="Sun X."/>
            <person name="Wang J."/>
            <person name="Zhao C."/>
            <person name="Wang Y."/>
            <person name="Wang D."/>
            <person name="Huang X."/>
            <person name="Wang R."/>
            <person name="Lv J."/>
            <person name="Li Y."/>
            <person name="Zhang Z."/>
            <person name="Liu B."/>
            <person name="Lu W."/>
            <person name="Hui Y."/>
            <person name="Liang J."/>
            <person name="Zhou Z."/>
            <person name="Hou R."/>
            <person name="Li X."/>
            <person name="Liu Y."/>
            <person name="Li H."/>
            <person name="Ning X."/>
            <person name="Lin Y."/>
            <person name="Zhao L."/>
            <person name="Xing Q."/>
            <person name="Dou J."/>
            <person name="Li Y."/>
            <person name="Mao J."/>
            <person name="Guo H."/>
            <person name="Dou H."/>
            <person name="Li T."/>
            <person name="Mu C."/>
            <person name="Jiang W."/>
            <person name="Fu Q."/>
            <person name="Fu X."/>
            <person name="Miao Y."/>
            <person name="Liu J."/>
            <person name="Yu Q."/>
            <person name="Li R."/>
            <person name="Liao H."/>
            <person name="Li X."/>
            <person name="Kong Y."/>
            <person name="Jiang Z."/>
            <person name="Chourrout D."/>
            <person name="Li R."/>
            <person name="Bao Z."/>
        </authorList>
    </citation>
    <scope>NUCLEOTIDE SEQUENCE [LARGE SCALE GENOMIC DNA]</scope>
    <source>
        <strain evidence="18 19">PY_sf001</strain>
    </source>
</reference>
<dbReference type="Pfam" id="PF00209">
    <property type="entry name" value="SNF"/>
    <property type="match status" value="1"/>
</dbReference>
<evidence type="ECO:0000256" key="4">
    <source>
        <dbReference type="ARBA" id="ARBA00022692"/>
    </source>
</evidence>
<feature type="transmembrane region" description="Helical" evidence="17">
    <location>
        <begin position="672"/>
        <end position="695"/>
    </location>
</feature>
<feature type="transmembrane region" description="Helical" evidence="17">
    <location>
        <begin position="757"/>
        <end position="776"/>
    </location>
</feature>
<keyword evidence="9 13" id="KW-0915">Sodium</keyword>
<feature type="region of interest" description="Disordered" evidence="16">
    <location>
        <begin position="81"/>
        <end position="111"/>
    </location>
</feature>
<feature type="compositionally biased region" description="Acidic residues" evidence="16">
    <location>
        <begin position="152"/>
        <end position="164"/>
    </location>
</feature>
<feature type="binding site" evidence="13">
    <location>
        <position position="272"/>
    </location>
    <ligand>
        <name>Na(+)</name>
        <dbReference type="ChEBI" id="CHEBI:29101"/>
        <label>1</label>
    </ligand>
</feature>
<feature type="compositionally biased region" description="Basic and acidic residues" evidence="16">
    <location>
        <begin position="83"/>
        <end position="92"/>
    </location>
</feature>
<evidence type="ECO:0000256" key="1">
    <source>
        <dbReference type="ARBA" id="ARBA00004651"/>
    </source>
</evidence>
<sequence>MTRPGNTSYTELSVVASGCLDSESSQEFNTTIVNLDPHPAPRDEEIVPIILGHGDTPINNTPATCRRFDFTSTNGTASGVFAHTDDDVKENGVSDSDSSLEAPPVDGQRRGSKWSTTILFVASEVQLILNLAEFCPDEGFENAPRRKKTESSDDEEDDLYDDFDFSAPDQSDHSDSQTDDSPGDSDSTANTMELQAVIPTDISKDQIQNGKDPPRDCPDAEKNSLLSEKVDDIDDIPDHYPDDDDIKLPVENWGNKADYLLAVIGYSVDLSNVWRFPYLAYKNGGGAFIIPYFTVLLLGAIPVFMMELSMGQYTQEGPIRVWKMSPLFRGIGYASCLMAYIVAFYYNLVIGWSFYYLFSSFSSVLPWASCSHEFNSENCWQIDWDTNKTYLNRTYDANTSVSSAFEFYERGMLGLHKSNGINDLGPVKWELALCVLLTFVILYFSLWKSVKSAGKVVWFTATIPYLILTILLIRGSLLPGAGDGIKYFVTPNVSRLGDVQVWIDAAVQIFFSIGAGFGTHIAYASYNKFHNNCFRDCLITAGVNSFTSIFSGFVVFTFLGYMAARQNKDINDVAQDGPGLVFIVYPEAIATLPGSTAWSIIFFFMLVTLGMDSAFGGLESPLTGLGNQFYRLIRFGWSREILTFIIVCTAFLFSLPCTTNGGMYVFKILDTFAAGTSILFTVLCQVIAVSWVYGVDQFCRDVKQMTGYTPGMYWRICWKFICPTFLLILVISSFLHYRPLIYKGGGGVYKYPGYANAIGWGVASSTMALIPLYAIYKLSTTEGSFKRRLALCISPTREHALIERTGVVRRFKKEHWISI</sequence>
<dbReference type="AlphaFoldDB" id="A0A210QQ43"/>
<dbReference type="InterPro" id="IPR037272">
    <property type="entry name" value="SNS_sf"/>
</dbReference>
<feature type="transmembrane region" description="Helical" evidence="17">
    <location>
        <begin position="716"/>
        <end position="737"/>
    </location>
</feature>
<dbReference type="Proteomes" id="UP000242188">
    <property type="component" value="Unassembled WGS sequence"/>
</dbReference>
<feature type="binding site" evidence="13">
    <location>
        <position position="268"/>
    </location>
    <ligand>
        <name>Na(+)</name>
        <dbReference type="ChEBI" id="CHEBI:29101"/>
        <label>1</label>
    </ligand>
</feature>
<dbReference type="SUPFAM" id="SSF161070">
    <property type="entry name" value="SNF-like"/>
    <property type="match status" value="1"/>
</dbReference>
<dbReference type="PRINTS" id="PR00176">
    <property type="entry name" value="NANEUSMPORT"/>
</dbReference>
<evidence type="ECO:0000256" key="2">
    <source>
        <dbReference type="ARBA" id="ARBA00022448"/>
    </source>
</evidence>
<keyword evidence="3" id="KW-1003">Cell membrane</keyword>
<evidence type="ECO:0000256" key="15">
    <source>
        <dbReference type="RuleBase" id="RU003732"/>
    </source>
</evidence>
<evidence type="ECO:0000256" key="16">
    <source>
        <dbReference type="SAM" id="MobiDB-lite"/>
    </source>
</evidence>
<dbReference type="EMBL" id="NEDP02002420">
    <property type="protein sequence ID" value="OWF50839.1"/>
    <property type="molecule type" value="Genomic_DNA"/>
</dbReference>
<organism evidence="18 19">
    <name type="scientific">Mizuhopecten yessoensis</name>
    <name type="common">Japanese scallop</name>
    <name type="synonym">Patinopecten yessoensis</name>
    <dbReference type="NCBI Taxonomy" id="6573"/>
    <lineage>
        <taxon>Eukaryota</taxon>
        <taxon>Metazoa</taxon>
        <taxon>Spiralia</taxon>
        <taxon>Lophotrochozoa</taxon>
        <taxon>Mollusca</taxon>
        <taxon>Bivalvia</taxon>
        <taxon>Autobranchia</taxon>
        <taxon>Pteriomorphia</taxon>
        <taxon>Pectinida</taxon>
        <taxon>Pectinoidea</taxon>
        <taxon>Pectinidae</taxon>
        <taxon>Mizuhopecten</taxon>
    </lineage>
</organism>
<feature type="transmembrane region" description="Helical" evidence="17">
    <location>
        <begin position="538"/>
        <end position="563"/>
    </location>
</feature>
<comment type="caution">
    <text evidence="18">The sequence shown here is derived from an EMBL/GenBank/DDBJ whole genome shotgun (WGS) entry which is preliminary data.</text>
</comment>
<evidence type="ECO:0000256" key="9">
    <source>
        <dbReference type="ARBA" id="ARBA00023053"/>
    </source>
</evidence>
<evidence type="ECO:0000256" key="14">
    <source>
        <dbReference type="PIRSR" id="PIRSR600175-2"/>
    </source>
</evidence>
<dbReference type="GO" id="GO:0046872">
    <property type="term" value="F:metal ion binding"/>
    <property type="evidence" value="ECO:0007669"/>
    <property type="project" value="UniProtKB-KW"/>
</dbReference>
<dbReference type="GO" id="GO:0090493">
    <property type="term" value="P:catecholamine uptake"/>
    <property type="evidence" value="ECO:0007669"/>
    <property type="project" value="UniProtKB-ARBA"/>
</dbReference>
<keyword evidence="4 15" id="KW-0812">Transmembrane</keyword>
<dbReference type="GO" id="GO:0015378">
    <property type="term" value="F:sodium:chloride symporter activity"/>
    <property type="evidence" value="ECO:0007669"/>
    <property type="project" value="UniProtKB-ARBA"/>
</dbReference>
<evidence type="ECO:0000256" key="12">
    <source>
        <dbReference type="ARBA" id="ARBA00023180"/>
    </source>
</evidence>
<proteinExistence type="inferred from homology"/>
<feature type="transmembrane region" description="Helical" evidence="17">
    <location>
        <begin position="331"/>
        <end position="358"/>
    </location>
</feature>
<gene>
    <name evidence="18" type="ORF">KP79_PYT13801</name>
</gene>
<evidence type="ECO:0000256" key="17">
    <source>
        <dbReference type="SAM" id="Phobius"/>
    </source>
</evidence>
<keyword evidence="5 13" id="KW-0479">Metal-binding</keyword>